<dbReference type="OrthoDB" id="9812065at2"/>
<dbReference type="RefSeq" id="WP_007128704.1">
    <property type="nucleotide sequence ID" value="NZ_AGIP01000002.1"/>
</dbReference>
<dbReference type="GO" id="GO:0005975">
    <property type="term" value="P:carbohydrate metabolic process"/>
    <property type="evidence" value="ECO:0007669"/>
    <property type="project" value="InterPro"/>
</dbReference>
<dbReference type="STRING" id="743719.PaelaDRAFT_1530"/>
<gene>
    <name evidence="2" type="ORF">PaelaDRAFT_1530</name>
</gene>
<evidence type="ECO:0000259" key="1">
    <source>
        <dbReference type="PROSITE" id="PS51677"/>
    </source>
</evidence>
<reference evidence="2 3" key="1">
    <citation type="submission" date="2011-09" db="EMBL/GenBank/DDBJ databases">
        <title>The draft genome of Paenibacillus lactis 154.</title>
        <authorList>
            <consortium name="US DOE Joint Genome Institute (JGI-PGF)"/>
            <person name="Lucas S."/>
            <person name="Han J."/>
            <person name="Lapidus A."/>
            <person name="Cheng J.-F."/>
            <person name="Goodwin L."/>
            <person name="Pitluck S."/>
            <person name="Peters L."/>
            <person name="Land M.L."/>
            <person name="Hauser L."/>
            <person name="Siebers A."/>
            <person name="Thelen M."/>
            <person name="Hugenholtz P."/>
            <person name="Allgaier M."/>
            <person name="Woyke T.J."/>
        </authorList>
    </citation>
    <scope>NUCLEOTIDE SEQUENCE [LARGE SCALE GENOMIC DNA]</scope>
    <source>
        <strain evidence="2 3">154</strain>
    </source>
</reference>
<feature type="domain" description="NodB homology" evidence="1">
    <location>
        <begin position="140"/>
        <end position="316"/>
    </location>
</feature>
<dbReference type="PANTHER" id="PTHR10587">
    <property type="entry name" value="GLYCOSYL TRANSFERASE-RELATED"/>
    <property type="match status" value="1"/>
</dbReference>
<dbReference type="EMBL" id="AGIP01000002">
    <property type="protein sequence ID" value="EHB67306.1"/>
    <property type="molecule type" value="Genomic_DNA"/>
</dbReference>
<dbReference type="GO" id="GO:0016810">
    <property type="term" value="F:hydrolase activity, acting on carbon-nitrogen (but not peptide) bonds"/>
    <property type="evidence" value="ECO:0007669"/>
    <property type="project" value="InterPro"/>
</dbReference>
<proteinExistence type="predicted"/>
<dbReference type="SUPFAM" id="SSF88713">
    <property type="entry name" value="Glycoside hydrolase/deacetylase"/>
    <property type="match status" value="1"/>
</dbReference>
<evidence type="ECO:0000313" key="2">
    <source>
        <dbReference type="EMBL" id="EHB67306.1"/>
    </source>
</evidence>
<dbReference type="PATRIC" id="fig|743719.3.peg.1540"/>
<dbReference type="GO" id="GO:0016020">
    <property type="term" value="C:membrane"/>
    <property type="evidence" value="ECO:0007669"/>
    <property type="project" value="TreeGrafter"/>
</dbReference>
<dbReference type="Proteomes" id="UP000003891">
    <property type="component" value="Unassembled WGS sequence"/>
</dbReference>
<dbReference type="Gene3D" id="3.20.20.370">
    <property type="entry name" value="Glycoside hydrolase/deacetylase"/>
    <property type="match status" value="1"/>
</dbReference>
<dbReference type="InterPro" id="IPR011330">
    <property type="entry name" value="Glyco_hydro/deAcase_b/a-brl"/>
</dbReference>
<protein>
    <submittedName>
        <fullName evidence="2">Polysaccharide deacetylase</fullName>
    </submittedName>
</protein>
<dbReference type="AlphaFoldDB" id="G4HBJ7"/>
<dbReference type="CDD" id="cd10950">
    <property type="entry name" value="CE4_BsYlxY_like"/>
    <property type="match status" value="1"/>
</dbReference>
<accession>G4HBJ7</accession>
<dbReference type="PANTHER" id="PTHR10587:SF80">
    <property type="entry name" value="CHITOOLIGOSACCHARIDE DEACETYLASE"/>
    <property type="match status" value="1"/>
</dbReference>
<dbReference type="InterPro" id="IPR002509">
    <property type="entry name" value="NODB_dom"/>
</dbReference>
<dbReference type="eggNOG" id="COG0726">
    <property type="taxonomic scope" value="Bacteria"/>
</dbReference>
<organism evidence="2 3">
    <name type="scientific">Paenibacillus lactis 154</name>
    <dbReference type="NCBI Taxonomy" id="743719"/>
    <lineage>
        <taxon>Bacteria</taxon>
        <taxon>Bacillati</taxon>
        <taxon>Bacillota</taxon>
        <taxon>Bacilli</taxon>
        <taxon>Bacillales</taxon>
        <taxon>Paenibacillaceae</taxon>
        <taxon>Paenibacillus</taxon>
    </lineage>
</organism>
<dbReference type="PROSITE" id="PS51677">
    <property type="entry name" value="NODB"/>
    <property type="match status" value="1"/>
</dbReference>
<name>G4HBJ7_9BACL</name>
<dbReference type="InterPro" id="IPR050248">
    <property type="entry name" value="Polysacc_deacetylase_ArnD"/>
</dbReference>
<sequence length="332" mass="36138">MKDKKIAVLLTGTALVSAAAVFSGAWGYVSGLEPAANTKLVNSSSLTGAVVDVELLNQIEAAAAKERVEPVDARVDRVWEAIPGYNGLEVDVEATYNLAVKNRGKGEALPLVYREIPAKVTLNDLDLASHPIYRGNPNKPMVSLMINVAWGNEFLEPMLNTLDEENIKTTFFLDGSWLKKNPELAGEIVKRGHEVENHAYTHPNMSRLSRERADLEIAKTQELLKTSLGVENKWFAPPSGDFNKQTVAIAHARGLKTVLWTLDTVDWQHPAPEAVVQKISSKVEPGFLILMHPTDSSSKALKGMIDGIRAKGLSIGTVSQTLSPDRIMPGGT</sequence>
<evidence type="ECO:0000313" key="3">
    <source>
        <dbReference type="Proteomes" id="UP000003891"/>
    </source>
</evidence>
<dbReference type="Pfam" id="PF01522">
    <property type="entry name" value="Polysacc_deac_1"/>
    <property type="match status" value="1"/>
</dbReference>